<dbReference type="Pfam" id="PF10075">
    <property type="entry name" value="CSN8_PSD8_EIF3K"/>
    <property type="match status" value="1"/>
</dbReference>
<feature type="domain" description="PCI" evidence="13">
    <location>
        <begin position="438"/>
        <end position="597"/>
    </location>
</feature>
<dbReference type="GO" id="GO:0016567">
    <property type="term" value="P:protein ubiquitination"/>
    <property type="evidence" value="ECO:0007669"/>
    <property type="project" value="UniProtKB-UniPathway"/>
</dbReference>
<keyword evidence="5" id="KW-0677">Repeat</keyword>
<dbReference type="SUPFAM" id="SSF46785">
    <property type="entry name" value="Winged helix' DNA-binding domain"/>
    <property type="match status" value="1"/>
</dbReference>
<evidence type="ECO:0000256" key="12">
    <source>
        <dbReference type="SAM" id="MobiDB-lite"/>
    </source>
</evidence>
<dbReference type="GO" id="GO:1990757">
    <property type="term" value="F:ubiquitin ligase activator activity"/>
    <property type="evidence" value="ECO:0000318"/>
    <property type="project" value="GO_Central"/>
</dbReference>
<dbReference type="PANTHER" id="PTHR19918:SF8">
    <property type="entry name" value="FI02843P"/>
    <property type="match status" value="1"/>
</dbReference>
<dbReference type="InterPro" id="IPR001680">
    <property type="entry name" value="WD40_rpt"/>
</dbReference>
<keyword evidence="8" id="KW-0131">Cell cycle</keyword>
<dbReference type="GO" id="GO:0006446">
    <property type="term" value="P:regulation of translational initiation"/>
    <property type="evidence" value="ECO:0007669"/>
    <property type="project" value="InterPro"/>
</dbReference>
<dbReference type="Pfam" id="PF12894">
    <property type="entry name" value="ANAPC4_WD40"/>
    <property type="match status" value="1"/>
</dbReference>
<dbReference type="UniPathway" id="UPA00143"/>
<dbReference type="FunFam" id="1.25.40.250:FF:000002">
    <property type="entry name" value="Eukaryotic translation initiation factor 3 subunit K"/>
    <property type="match status" value="1"/>
</dbReference>
<keyword evidence="6" id="KW-0498">Mitosis</keyword>
<evidence type="ECO:0000256" key="6">
    <source>
        <dbReference type="ARBA" id="ARBA00022776"/>
    </source>
</evidence>
<evidence type="ECO:0000256" key="4">
    <source>
        <dbReference type="ARBA" id="ARBA00022618"/>
    </source>
</evidence>
<dbReference type="GO" id="GO:0016282">
    <property type="term" value="C:eukaryotic 43S preinitiation complex"/>
    <property type="evidence" value="ECO:0007669"/>
    <property type="project" value="UniProtKB-UniRule"/>
</dbReference>
<feature type="repeat" description="WD" evidence="11">
    <location>
        <begin position="174"/>
        <end position="215"/>
    </location>
</feature>
<dbReference type="GO" id="GO:0005829">
    <property type="term" value="C:cytosol"/>
    <property type="evidence" value="ECO:0007669"/>
    <property type="project" value="UniProtKB-ARBA"/>
</dbReference>
<dbReference type="PANTHER" id="PTHR19918">
    <property type="entry name" value="CELL DIVISION CYCLE 20 CDC20 FIZZY -RELATED"/>
    <property type="match status" value="1"/>
</dbReference>
<evidence type="ECO:0000256" key="11">
    <source>
        <dbReference type="PROSITE-ProRule" id="PRU00221"/>
    </source>
</evidence>
<comment type="function">
    <text evidence="10">Component of the eukaryotic translation initiation factor 3 (eIF-3) complex, which is involved in protein synthesis of a specialized repertoire of mRNAs and, together with other initiation factors, stimulates binding of mRNA and methionyl-tRNAi to the 40S ribosome. The eIF-3 complex specifically targets and initiates translation of a subset of mRNAs involved in cell proliferation.</text>
</comment>
<dbReference type="InterPro" id="IPR033464">
    <property type="entry name" value="CSN8_PSD8_EIF3K"/>
</dbReference>
<dbReference type="PaxDb" id="3708-A0A078I9W5"/>
<dbReference type="PROSITE" id="PS50250">
    <property type="entry name" value="PCI"/>
    <property type="match status" value="1"/>
</dbReference>
<dbReference type="Gene3D" id="1.25.40.250">
    <property type="entry name" value="ARM repeat, domain 1"/>
    <property type="match status" value="1"/>
</dbReference>
<evidence type="ECO:0000256" key="5">
    <source>
        <dbReference type="ARBA" id="ARBA00022737"/>
    </source>
</evidence>
<dbReference type="PROSITE" id="PS50082">
    <property type="entry name" value="WD_REPEATS_2"/>
    <property type="match status" value="3"/>
</dbReference>
<keyword evidence="15" id="KW-1185">Reference proteome</keyword>
<keyword evidence="4" id="KW-0132">Cell division</keyword>
<dbReference type="InterPro" id="IPR024977">
    <property type="entry name" value="Apc4-like_WD40_dom"/>
</dbReference>
<dbReference type="Pfam" id="PF00400">
    <property type="entry name" value="WD40"/>
    <property type="match status" value="2"/>
</dbReference>
<dbReference type="AlphaFoldDB" id="A0A078I9W5"/>
<dbReference type="InterPro" id="IPR015943">
    <property type="entry name" value="WD40/YVTN_repeat-like_dom_sf"/>
</dbReference>
<dbReference type="Proteomes" id="UP000028999">
    <property type="component" value="Unassembled WGS sequence"/>
</dbReference>
<dbReference type="InterPro" id="IPR016020">
    <property type="entry name" value="Transl_init_fac_sub12_N_euk"/>
</dbReference>
<evidence type="ECO:0000256" key="7">
    <source>
        <dbReference type="ARBA" id="ARBA00022917"/>
    </source>
</evidence>
<dbReference type="GO" id="GO:0010997">
    <property type="term" value="F:anaphase-promoting complex binding"/>
    <property type="evidence" value="ECO:0000318"/>
    <property type="project" value="GO_Central"/>
</dbReference>
<comment type="subunit">
    <text evidence="10">Component of the eukaryotic translation initiation factor 3 (eIF-3) complex.</text>
</comment>
<name>A0A078I9W5_BRANA</name>
<dbReference type="FunFam" id="1.10.10.10:FF:000378">
    <property type="entry name" value="Eukaryotic translation initiation factor 3 subunit K"/>
    <property type="match status" value="1"/>
</dbReference>
<dbReference type="InterPro" id="IPR036322">
    <property type="entry name" value="WD40_repeat_dom_sf"/>
</dbReference>
<feature type="repeat" description="WD" evidence="11">
    <location>
        <begin position="227"/>
        <end position="257"/>
    </location>
</feature>
<keyword evidence="2 10" id="KW-0396">Initiation factor</keyword>
<dbReference type="InterPro" id="IPR000717">
    <property type="entry name" value="PCI_dom"/>
</dbReference>
<accession>A0A078I9W5</accession>
<evidence type="ECO:0000256" key="8">
    <source>
        <dbReference type="ARBA" id="ARBA00023306"/>
    </source>
</evidence>
<dbReference type="GO" id="GO:0043022">
    <property type="term" value="F:ribosome binding"/>
    <property type="evidence" value="ECO:0007669"/>
    <property type="project" value="InterPro"/>
</dbReference>
<dbReference type="GO" id="GO:0031145">
    <property type="term" value="P:anaphase-promoting complex-dependent catabolic process"/>
    <property type="evidence" value="ECO:0000318"/>
    <property type="project" value="GO_Central"/>
</dbReference>
<dbReference type="STRING" id="3708.A0A078I9W5"/>
<dbReference type="GO" id="GO:0005680">
    <property type="term" value="C:anaphase-promoting complex"/>
    <property type="evidence" value="ECO:0000318"/>
    <property type="project" value="GO_Central"/>
</dbReference>
<dbReference type="EMBL" id="LK032650">
    <property type="protein sequence ID" value="CDY46124.1"/>
    <property type="molecule type" value="Genomic_DNA"/>
</dbReference>
<evidence type="ECO:0000256" key="9">
    <source>
        <dbReference type="ARBA" id="ARBA00023425"/>
    </source>
</evidence>
<dbReference type="PROSITE" id="PS00678">
    <property type="entry name" value="WD_REPEATS_1"/>
    <property type="match status" value="1"/>
</dbReference>
<dbReference type="InterPro" id="IPR036388">
    <property type="entry name" value="WH-like_DNA-bd_sf"/>
</dbReference>
<feature type="repeat" description="WD" evidence="11">
    <location>
        <begin position="305"/>
        <end position="338"/>
    </location>
</feature>
<organism evidence="14 15">
    <name type="scientific">Brassica napus</name>
    <name type="common">Rape</name>
    <dbReference type="NCBI Taxonomy" id="3708"/>
    <lineage>
        <taxon>Eukaryota</taxon>
        <taxon>Viridiplantae</taxon>
        <taxon>Streptophyta</taxon>
        <taxon>Embryophyta</taxon>
        <taxon>Tracheophyta</taxon>
        <taxon>Spermatophyta</taxon>
        <taxon>Magnoliopsida</taxon>
        <taxon>eudicotyledons</taxon>
        <taxon>Gunneridae</taxon>
        <taxon>Pentapetalae</taxon>
        <taxon>rosids</taxon>
        <taxon>malvids</taxon>
        <taxon>Brassicales</taxon>
        <taxon>Brassicaceae</taxon>
        <taxon>Brassiceae</taxon>
        <taxon>Brassica</taxon>
    </lineage>
</organism>
<dbReference type="GO" id="GO:0003723">
    <property type="term" value="F:RNA binding"/>
    <property type="evidence" value="ECO:0007669"/>
    <property type="project" value="UniProtKB-UniRule"/>
</dbReference>
<sequence>MDAGMNTSTHLKAQARCPLQEHFLPRKNSKENLDRFIPNRSAMDFDYAHYALTEGNKGKDQVSSPSREAYRKQLAETMNLNHTRILAFRNKPLAPVELLPTDHSASLHQQPKSVKPRRYIPQTSERTLDAPDIVDDFYLNLLDWGSANVLAIALGHTVYLWDASTGSTSELVTIDEEKGPVTSINWAPDGRHVAVGLNNSEVQLWDSGSNRQLRTLKGCHQSRVGSLAGHTQEVCGLKWSGSGQQLASGGNDNVANLLATGGGGGDRTIKFWNTHTGACLNSVDTGSQNQLTLWKYPSMVKMAELTGHTSRVLYMAQSPDGCTVASAAGDETLRFWNVFGVPETAKKAAPKAVHEPFSHVNRIQRQKLLFTKETLDSYYHSNLNPKTPPREHRRKEMESPKEQSSYTVEQLVAVNPFNPEILPDLENYVNEQVTSQTYSLDANLCLLRLYQFEPERMNTHVVARILIKALMAMPTPDFSLCLFLIPERVQMDEQCKALIVLSHYLETGRFQQFWDEAAKNRHFLESVPGFEQAIQAYASHLLSLSYQKVPRSVLAEAVNMDGASLDKFIEHQVANSGWIVEKEDGSIVLPQNEFNHPELKKNAGENVPLEHIARIFPILG</sequence>
<dbReference type="InterPro" id="IPR019775">
    <property type="entry name" value="WD40_repeat_CS"/>
</dbReference>
<proteinExistence type="inferred from homology"/>
<evidence type="ECO:0000256" key="10">
    <source>
        <dbReference type="HAMAP-Rule" id="MF_03010"/>
    </source>
</evidence>
<dbReference type="Gramene" id="CDY46124">
    <property type="protein sequence ID" value="CDY46124"/>
    <property type="gene ID" value="GSBRNA2T00083286001"/>
</dbReference>
<dbReference type="PROSITE" id="PS50294">
    <property type="entry name" value="WD_REPEATS_REGION"/>
    <property type="match status" value="2"/>
</dbReference>
<evidence type="ECO:0000256" key="1">
    <source>
        <dbReference type="ARBA" id="ARBA00022490"/>
    </source>
</evidence>
<evidence type="ECO:0000259" key="13">
    <source>
        <dbReference type="PROSITE" id="PS50250"/>
    </source>
</evidence>
<dbReference type="GO" id="GO:0001732">
    <property type="term" value="P:formation of cytoplasmic translation initiation complex"/>
    <property type="evidence" value="ECO:0007669"/>
    <property type="project" value="UniProtKB-UniRule"/>
</dbReference>
<dbReference type="InterPro" id="IPR009374">
    <property type="entry name" value="eIF3k"/>
</dbReference>
<dbReference type="GO" id="GO:1905786">
    <property type="term" value="P:positive regulation of anaphase-promoting complex-dependent catabolic process"/>
    <property type="evidence" value="ECO:0000318"/>
    <property type="project" value="GO_Central"/>
</dbReference>
<dbReference type="SUPFAM" id="SSF50978">
    <property type="entry name" value="WD40 repeat-like"/>
    <property type="match status" value="1"/>
</dbReference>
<evidence type="ECO:0000313" key="14">
    <source>
        <dbReference type="EMBL" id="CDY46124.1"/>
    </source>
</evidence>
<evidence type="ECO:0000313" key="15">
    <source>
        <dbReference type="Proteomes" id="UP000028999"/>
    </source>
</evidence>
<evidence type="ECO:0000256" key="2">
    <source>
        <dbReference type="ARBA" id="ARBA00022540"/>
    </source>
</evidence>
<keyword evidence="3 11" id="KW-0853">WD repeat</keyword>
<dbReference type="InterPro" id="IPR036390">
    <property type="entry name" value="WH_DNA-bd_sf"/>
</dbReference>
<dbReference type="InterPro" id="IPR033010">
    <property type="entry name" value="Cdc20/Fizzy"/>
</dbReference>
<reference evidence="14 15" key="1">
    <citation type="journal article" date="2014" name="Science">
        <title>Plant genetics. Early allopolyploid evolution in the post-Neolithic Brassica napus oilseed genome.</title>
        <authorList>
            <person name="Chalhoub B."/>
            <person name="Denoeud F."/>
            <person name="Liu S."/>
            <person name="Parkin I.A."/>
            <person name="Tang H."/>
            <person name="Wang X."/>
            <person name="Chiquet J."/>
            <person name="Belcram H."/>
            <person name="Tong C."/>
            <person name="Samans B."/>
            <person name="Correa M."/>
            <person name="Da Silva C."/>
            <person name="Just J."/>
            <person name="Falentin C."/>
            <person name="Koh C.S."/>
            <person name="Le Clainche I."/>
            <person name="Bernard M."/>
            <person name="Bento P."/>
            <person name="Noel B."/>
            <person name="Labadie K."/>
            <person name="Alberti A."/>
            <person name="Charles M."/>
            <person name="Arnaud D."/>
            <person name="Guo H."/>
            <person name="Daviaud C."/>
            <person name="Alamery S."/>
            <person name="Jabbari K."/>
            <person name="Zhao M."/>
            <person name="Edger P.P."/>
            <person name="Chelaifa H."/>
            <person name="Tack D."/>
            <person name="Lassalle G."/>
            <person name="Mestiri I."/>
            <person name="Schnel N."/>
            <person name="Le Paslier M.C."/>
            <person name="Fan G."/>
            <person name="Renault V."/>
            <person name="Bayer P.E."/>
            <person name="Golicz A.A."/>
            <person name="Manoli S."/>
            <person name="Lee T.H."/>
            <person name="Thi V.H."/>
            <person name="Chalabi S."/>
            <person name="Hu Q."/>
            <person name="Fan C."/>
            <person name="Tollenaere R."/>
            <person name="Lu Y."/>
            <person name="Battail C."/>
            <person name="Shen J."/>
            <person name="Sidebottom C.H."/>
            <person name="Wang X."/>
            <person name="Canaguier A."/>
            <person name="Chauveau A."/>
            <person name="Berard A."/>
            <person name="Deniot G."/>
            <person name="Guan M."/>
            <person name="Liu Z."/>
            <person name="Sun F."/>
            <person name="Lim Y.P."/>
            <person name="Lyons E."/>
            <person name="Town C.D."/>
            <person name="Bancroft I."/>
            <person name="Wang X."/>
            <person name="Meng J."/>
            <person name="Ma J."/>
            <person name="Pires J.C."/>
            <person name="King G.J."/>
            <person name="Brunel D."/>
            <person name="Delourme R."/>
            <person name="Renard M."/>
            <person name="Aury J.M."/>
            <person name="Adams K.L."/>
            <person name="Batley J."/>
            <person name="Snowdon R.J."/>
            <person name="Tost J."/>
            <person name="Edwards D."/>
            <person name="Zhou Y."/>
            <person name="Hua W."/>
            <person name="Sharpe A.G."/>
            <person name="Paterson A.H."/>
            <person name="Guan C."/>
            <person name="Wincker P."/>
        </authorList>
    </citation>
    <scope>NUCLEOTIDE SEQUENCE [LARGE SCALE GENOMIC DNA]</scope>
    <source>
        <strain evidence="15">cv. Darmor-bzh</strain>
    </source>
</reference>
<dbReference type="InterPro" id="IPR016024">
    <property type="entry name" value="ARM-type_fold"/>
</dbReference>
<dbReference type="SUPFAM" id="SSF48371">
    <property type="entry name" value="ARM repeat"/>
    <property type="match status" value="1"/>
</dbReference>
<evidence type="ECO:0000256" key="3">
    <source>
        <dbReference type="ARBA" id="ARBA00022574"/>
    </source>
</evidence>
<dbReference type="Gene3D" id="2.130.10.10">
    <property type="entry name" value="YVTN repeat-like/Quinoprotein amine dehydrogenase"/>
    <property type="match status" value="2"/>
</dbReference>
<keyword evidence="1 10" id="KW-0963">Cytoplasm</keyword>
<gene>
    <name evidence="14" type="primary">BnaA03g52440D</name>
    <name evidence="14" type="ORF">GSBRNA2T00083286001</name>
</gene>
<protein>
    <recommendedName>
        <fullName evidence="10">Eukaryotic translation initiation factor 3 subunit K</fullName>
        <shortName evidence="10">eIF3k</shortName>
    </recommendedName>
    <alternativeName>
        <fullName evidence="10">eIF-3 p25</fullName>
    </alternativeName>
</protein>
<feature type="region of interest" description="Disordered" evidence="12">
    <location>
        <begin position="379"/>
        <end position="405"/>
    </location>
</feature>
<dbReference type="GO" id="GO:0033290">
    <property type="term" value="C:eukaryotic 48S preinitiation complex"/>
    <property type="evidence" value="ECO:0007669"/>
    <property type="project" value="UniProtKB-UniRule"/>
</dbReference>
<comment type="subcellular location">
    <subcellularLocation>
        <location evidence="10">Cytoplasm</location>
    </subcellularLocation>
</comment>
<comment type="function">
    <text evidence="9">Component of the anaphase promoting complex/cyclosome (APC/C), a cell cycle-regulated E3 ubiquitin-protein ligase complex that controls progression through mitosis and the G1 phase of the cell cycle.</text>
</comment>
<dbReference type="GO" id="GO:0005852">
    <property type="term" value="C:eukaryotic translation initiation factor 3 complex"/>
    <property type="evidence" value="ECO:0007669"/>
    <property type="project" value="UniProtKB-UniRule"/>
</dbReference>
<dbReference type="GO" id="GO:0051301">
    <property type="term" value="P:cell division"/>
    <property type="evidence" value="ECO:0007669"/>
    <property type="project" value="UniProtKB-KW"/>
</dbReference>
<dbReference type="SMART" id="SM00320">
    <property type="entry name" value="WD40"/>
    <property type="match status" value="3"/>
</dbReference>
<dbReference type="Gene3D" id="1.10.10.10">
    <property type="entry name" value="Winged helix-like DNA-binding domain superfamily/Winged helix DNA-binding domain"/>
    <property type="match status" value="1"/>
</dbReference>
<keyword evidence="7 10" id="KW-0648">Protein biosynthesis</keyword>
<dbReference type="HAMAP" id="MF_03010">
    <property type="entry name" value="eIF3k"/>
    <property type="match status" value="1"/>
</dbReference>
<feature type="compositionally biased region" description="Basic and acidic residues" evidence="12">
    <location>
        <begin position="388"/>
        <end position="401"/>
    </location>
</feature>
<dbReference type="GO" id="GO:0003743">
    <property type="term" value="F:translation initiation factor activity"/>
    <property type="evidence" value="ECO:0007669"/>
    <property type="project" value="UniProtKB-UniRule"/>
</dbReference>
<comment type="similarity">
    <text evidence="10">Belongs to the eIF-3 subunit K family.</text>
</comment>